<gene>
    <name evidence="3" type="ORF">C6I21_03845</name>
</gene>
<keyword evidence="4" id="KW-1185">Reference proteome</keyword>
<evidence type="ECO:0000256" key="1">
    <source>
        <dbReference type="SAM" id="MobiDB-lite"/>
    </source>
</evidence>
<keyword evidence="2" id="KW-0732">Signal</keyword>
<dbReference type="EMBL" id="PVNS01000003">
    <property type="protein sequence ID" value="PRO66483.1"/>
    <property type="molecule type" value="Genomic_DNA"/>
</dbReference>
<sequence>MKKRLLITLIIVLGLAVLTAAGAAAAQPGGFMNMPWQDHPHGQMMENDDLPMGPFDGGMHGDRTFHDDMHAQMDTIMQENGGCHGYQQENTETAE</sequence>
<feature type="region of interest" description="Disordered" evidence="1">
    <location>
        <begin position="35"/>
        <end position="66"/>
    </location>
</feature>
<dbReference type="RefSeq" id="WP_105958121.1">
    <property type="nucleotide sequence ID" value="NZ_PVNS01000003.1"/>
</dbReference>
<reference evidence="3 4" key="1">
    <citation type="submission" date="2018-03" db="EMBL/GenBank/DDBJ databases">
        <title>Bacillus urumqiensis sp. nov., a moderately haloalkaliphilic bacterium isolated from a salt lake.</title>
        <authorList>
            <person name="Zhao B."/>
            <person name="Liao Z."/>
        </authorList>
    </citation>
    <scope>NUCLEOTIDE SEQUENCE [LARGE SCALE GENOMIC DNA]</scope>
    <source>
        <strain evidence="3 4">BZ-SZ-XJ18</strain>
    </source>
</reference>
<evidence type="ECO:0000313" key="3">
    <source>
        <dbReference type="EMBL" id="PRO66483.1"/>
    </source>
</evidence>
<comment type="caution">
    <text evidence="3">The sequence shown here is derived from an EMBL/GenBank/DDBJ whole genome shotgun (WGS) entry which is preliminary data.</text>
</comment>
<dbReference type="AlphaFoldDB" id="A0A2P6MJP4"/>
<feature type="signal peptide" evidence="2">
    <location>
        <begin position="1"/>
        <end position="26"/>
    </location>
</feature>
<evidence type="ECO:0000313" key="4">
    <source>
        <dbReference type="Proteomes" id="UP000243650"/>
    </source>
</evidence>
<name>A0A2P6MJP4_ALKUR</name>
<accession>A0A2P6MJP4</accession>
<proteinExistence type="predicted"/>
<organism evidence="3 4">
    <name type="scientific">Alkalicoccus urumqiensis</name>
    <name type="common">Bacillus urumqiensis</name>
    <dbReference type="NCBI Taxonomy" id="1548213"/>
    <lineage>
        <taxon>Bacteria</taxon>
        <taxon>Bacillati</taxon>
        <taxon>Bacillota</taxon>
        <taxon>Bacilli</taxon>
        <taxon>Bacillales</taxon>
        <taxon>Bacillaceae</taxon>
        <taxon>Alkalicoccus</taxon>
    </lineage>
</organism>
<feature type="chain" id="PRO_5015154538" evidence="2">
    <location>
        <begin position="27"/>
        <end position="95"/>
    </location>
</feature>
<evidence type="ECO:0000256" key="2">
    <source>
        <dbReference type="SAM" id="SignalP"/>
    </source>
</evidence>
<protein>
    <submittedName>
        <fullName evidence="3">Uncharacterized protein</fullName>
    </submittedName>
</protein>
<dbReference type="Proteomes" id="UP000243650">
    <property type="component" value="Unassembled WGS sequence"/>
</dbReference>